<organism evidence="1 2">
    <name type="scientific">Pseudaquabacterium terrae</name>
    <dbReference type="NCBI Taxonomy" id="2732868"/>
    <lineage>
        <taxon>Bacteria</taxon>
        <taxon>Pseudomonadati</taxon>
        <taxon>Pseudomonadota</taxon>
        <taxon>Betaproteobacteria</taxon>
        <taxon>Burkholderiales</taxon>
        <taxon>Sphaerotilaceae</taxon>
        <taxon>Pseudaquabacterium</taxon>
    </lineage>
</organism>
<dbReference type="EMBL" id="JABRWJ010000001">
    <property type="protein sequence ID" value="NRF65377.1"/>
    <property type="molecule type" value="Genomic_DNA"/>
</dbReference>
<dbReference type="RefSeq" id="WP_173119375.1">
    <property type="nucleotide sequence ID" value="NZ_JABRWJ010000001.1"/>
</dbReference>
<dbReference type="Proteomes" id="UP000737171">
    <property type="component" value="Unassembled WGS sequence"/>
</dbReference>
<keyword evidence="2" id="KW-1185">Reference proteome</keyword>
<comment type="caution">
    <text evidence="1">The sequence shown here is derived from an EMBL/GenBank/DDBJ whole genome shotgun (WGS) entry which is preliminary data.</text>
</comment>
<accession>A0ABX2E9P7</accession>
<evidence type="ECO:0000313" key="2">
    <source>
        <dbReference type="Proteomes" id="UP000737171"/>
    </source>
</evidence>
<gene>
    <name evidence="1" type="ORF">HLB44_00115</name>
</gene>
<proteinExistence type="predicted"/>
<evidence type="ECO:0000313" key="1">
    <source>
        <dbReference type="EMBL" id="NRF65377.1"/>
    </source>
</evidence>
<protein>
    <submittedName>
        <fullName evidence="1">Uncharacterized protein</fullName>
    </submittedName>
</protein>
<sequence length="308" mass="33541">MIITIVNMSKRIADAELQRVVRAVNRQIREDFEPYWSLGATLRLEGKSKNSPDKLNLPDMRGDAVLYVWDKVDVPGALGYHDANARGIPYGFVFTDLEQALNEAWTTTLSHEALELIADPLVNLLVAGPHPSEDRTVFHWYEMSDAVQGEAYTIDGVEVSNFVLPLYFTPTTEVGSRNDFLGIARDGETLPSFGINPGGYIGFFDPLAGEHGEHVTFSMAGDTDALKRLEAKRALSADGGSGGRRGYRIAGWPRERALAPASRGARAPVRAAAASPPAAYRGSSQAVAVEQMATAVSSKCKRRFEQVS</sequence>
<reference evidence="1 2" key="1">
    <citation type="submission" date="2020-05" db="EMBL/GenBank/DDBJ databases">
        <title>Aquincola sp. isolate from soil.</title>
        <authorList>
            <person name="Han J."/>
            <person name="Kim D.-U."/>
        </authorList>
    </citation>
    <scope>NUCLEOTIDE SEQUENCE [LARGE SCALE GENOMIC DNA]</scope>
    <source>
        <strain evidence="1 2">S2</strain>
    </source>
</reference>
<name>A0ABX2E9P7_9BURK</name>